<evidence type="ECO:0000256" key="1">
    <source>
        <dbReference type="ARBA" id="ARBA00009747"/>
    </source>
</evidence>
<evidence type="ECO:0000256" key="7">
    <source>
        <dbReference type="ARBA" id="ARBA00022842"/>
    </source>
</evidence>
<feature type="binding site" evidence="8">
    <location>
        <position position="119"/>
    </location>
    <ligand>
        <name>ATP</name>
        <dbReference type="ChEBI" id="CHEBI:30616"/>
    </ligand>
</feature>
<comment type="catalytic activity">
    <reaction evidence="8">
        <text>L-seryl-[protein] + ATP = 3-O-(5'-adenylyl)-L-seryl-[protein] + diphosphate</text>
        <dbReference type="Rhea" id="RHEA:58120"/>
        <dbReference type="Rhea" id="RHEA-COMP:9863"/>
        <dbReference type="Rhea" id="RHEA-COMP:15073"/>
        <dbReference type="ChEBI" id="CHEBI:29999"/>
        <dbReference type="ChEBI" id="CHEBI:30616"/>
        <dbReference type="ChEBI" id="CHEBI:33019"/>
        <dbReference type="ChEBI" id="CHEBI:142516"/>
        <dbReference type="EC" id="2.7.7.108"/>
    </reaction>
</comment>
<comment type="catalytic activity">
    <reaction evidence="8">
        <text>L-tyrosyl-[protein] + UTP = O-(5'-uridylyl)-L-tyrosyl-[protein] + diphosphate</text>
        <dbReference type="Rhea" id="RHEA:83887"/>
        <dbReference type="Rhea" id="RHEA-COMP:10136"/>
        <dbReference type="Rhea" id="RHEA-COMP:20238"/>
        <dbReference type="ChEBI" id="CHEBI:33019"/>
        <dbReference type="ChEBI" id="CHEBI:46398"/>
        <dbReference type="ChEBI" id="CHEBI:46858"/>
        <dbReference type="ChEBI" id="CHEBI:90602"/>
    </reaction>
</comment>
<feature type="binding site" evidence="8">
    <location>
        <position position="249"/>
    </location>
    <ligand>
        <name>Mg(2+)</name>
        <dbReference type="ChEBI" id="CHEBI:18420"/>
    </ligand>
</feature>
<keyword evidence="3 8" id="KW-0548">Nucleotidyltransferase</keyword>
<name>A0AAE3N3S6_9HYPH</name>
<gene>
    <name evidence="8" type="primary">ydiU</name>
    <name evidence="8" type="synonym">selO</name>
    <name evidence="9" type="ORF">NOF55_12800</name>
</gene>
<keyword evidence="6 8" id="KW-0067">ATP-binding</keyword>
<keyword evidence="4 8" id="KW-0479">Metal-binding</keyword>
<feature type="active site" description="Proton acceptor" evidence="8">
    <location>
        <position position="248"/>
    </location>
</feature>
<dbReference type="PANTHER" id="PTHR32057:SF14">
    <property type="entry name" value="PROTEIN ADENYLYLTRANSFERASE SELO, MITOCHONDRIAL"/>
    <property type="match status" value="1"/>
</dbReference>
<comment type="catalytic activity">
    <reaction evidence="8">
        <text>L-seryl-[protein] + UTP = O-(5'-uridylyl)-L-seryl-[protein] + diphosphate</text>
        <dbReference type="Rhea" id="RHEA:64604"/>
        <dbReference type="Rhea" id="RHEA-COMP:9863"/>
        <dbReference type="Rhea" id="RHEA-COMP:16635"/>
        <dbReference type="ChEBI" id="CHEBI:29999"/>
        <dbReference type="ChEBI" id="CHEBI:33019"/>
        <dbReference type="ChEBI" id="CHEBI:46398"/>
        <dbReference type="ChEBI" id="CHEBI:156051"/>
    </reaction>
</comment>
<comment type="cofactor">
    <cofactor evidence="8">
        <name>Mg(2+)</name>
        <dbReference type="ChEBI" id="CHEBI:18420"/>
    </cofactor>
    <cofactor evidence="8">
        <name>Mn(2+)</name>
        <dbReference type="ChEBI" id="CHEBI:29035"/>
    </cofactor>
</comment>
<evidence type="ECO:0000256" key="6">
    <source>
        <dbReference type="ARBA" id="ARBA00022840"/>
    </source>
</evidence>
<keyword evidence="8" id="KW-0464">Manganese</keyword>
<dbReference type="Pfam" id="PF02696">
    <property type="entry name" value="SelO"/>
    <property type="match status" value="1"/>
</dbReference>
<sequence>MWTQHRYQALSERFYAPVTLTPCAEPSLLLLNEALAEDLNLDAEWLRSAEAVSCLAGNTALDGAEPAALAYAGHQFGNFVPSLGDGRALLLGEAISSDGRPVEIQLKGSGPTRFSRGGDGRAPLEAVLREYIFSEAMHALAIPTTRTLAVISTGERVLRETMQPGAVLVRVAESHVRVGTFQFFAARGDHEALRLLVDDVVERSYPELRPLEGRERVLALLRAVCGRQARLVARWMGVGFIHGVMNTDNIALSGETIDYGPTAFLDPYSPAAVFSSIDRRGRYAYGNQPGMAAWGMARLAETLLPLIAADADEATAAAQAVLDGFADAFQEAYDLVFAQKLGFAAADAEVAGLSSRLLAQMSEVEADFTATFTGLNDIVAGREPELLPQLLGASPAFAAWRQEWADVRSERGMSPEASLALMQRANPRYIMRNHRVANAVETAAATGSLAGVSDLLDAARNPFEKNPKLDYLAVPPSPEERGLRTTCGT</sequence>
<organism evidence="9 10">
    <name type="scientific">Ectorhizobium quercum</name>
    <dbReference type="NCBI Taxonomy" id="2965071"/>
    <lineage>
        <taxon>Bacteria</taxon>
        <taxon>Pseudomonadati</taxon>
        <taxon>Pseudomonadota</taxon>
        <taxon>Alphaproteobacteria</taxon>
        <taxon>Hyphomicrobiales</taxon>
        <taxon>Rhizobiaceae</taxon>
        <taxon>Ectorhizobium</taxon>
    </lineage>
</organism>
<dbReference type="GO" id="GO:0000287">
    <property type="term" value="F:magnesium ion binding"/>
    <property type="evidence" value="ECO:0007669"/>
    <property type="project" value="UniProtKB-UniRule"/>
</dbReference>
<evidence type="ECO:0000256" key="3">
    <source>
        <dbReference type="ARBA" id="ARBA00022695"/>
    </source>
</evidence>
<protein>
    <recommendedName>
        <fullName evidence="8">Protein nucleotidyltransferase YdiU</fullName>
        <ecNumber evidence="8">2.7.7.-</ecNumber>
    </recommendedName>
    <alternativeName>
        <fullName evidence="8">Protein adenylyltransferase YdiU</fullName>
        <ecNumber evidence="8">2.7.7.108</ecNumber>
    </alternativeName>
    <alternativeName>
        <fullName evidence="8">Protein uridylyltransferase YdiU</fullName>
        <ecNumber evidence="8">2.7.7.-</ecNumber>
    </alternativeName>
</protein>
<evidence type="ECO:0000256" key="4">
    <source>
        <dbReference type="ARBA" id="ARBA00022723"/>
    </source>
</evidence>
<feature type="binding site" evidence="8">
    <location>
        <position position="107"/>
    </location>
    <ligand>
        <name>ATP</name>
        <dbReference type="ChEBI" id="CHEBI:30616"/>
    </ligand>
</feature>
<feature type="binding site" evidence="8">
    <location>
        <position position="120"/>
    </location>
    <ligand>
        <name>ATP</name>
        <dbReference type="ChEBI" id="CHEBI:30616"/>
    </ligand>
</feature>
<comment type="function">
    <text evidence="8">Nucleotidyltransferase involved in the post-translational modification of proteins. It can catalyze the addition of adenosine monophosphate (AMP) or uridine monophosphate (UMP) to a protein, resulting in modifications known as AMPylation and UMPylation.</text>
</comment>
<accession>A0AAE3N3S6</accession>
<feature type="binding site" evidence="8">
    <location>
        <position position="258"/>
    </location>
    <ligand>
        <name>Mg(2+)</name>
        <dbReference type="ChEBI" id="CHEBI:18420"/>
    </ligand>
</feature>
<feature type="binding site" evidence="8">
    <location>
        <position position="86"/>
    </location>
    <ligand>
        <name>ATP</name>
        <dbReference type="ChEBI" id="CHEBI:30616"/>
    </ligand>
</feature>
<dbReference type="PANTHER" id="PTHR32057">
    <property type="entry name" value="PROTEIN ADENYLYLTRANSFERASE SELO, MITOCHONDRIAL"/>
    <property type="match status" value="1"/>
</dbReference>
<evidence type="ECO:0000256" key="2">
    <source>
        <dbReference type="ARBA" id="ARBA00022679"/>
    </source>
</evidence>
<comment type="catalytic activity">
    <reaction evidence="8">
        <text>L-threonyl-[protein] + ATP = 3-O-(5'-adenylyl)-L-threonyl-[protein] + diphosphate</text>
        <dbReference type="Rhea" id="RHEA:54292"/>
        <dbReference type="Rhea" id="RHEA-COMP:11060"/>
        <dbReference type="Rhea" id="RHEA-COMP:13847"/>
        <dbReference type="ChEBI" id="CHEBI:30013"/>
        <dbReference type="ChEBI" id="CHEBI:30616"/>
        <dbReference type="ChEBI" id="CHEBI:33019"/>
        <dbReference type="ChEBI" id="CHEBI:138113"/>
        <dbReference type="EC" id="2.7.7.108"/>
    </reaction>
</comment>
<feature type="binding site" evidence="8">
    <location>
        <position position="170"/>
    </location>
    <ligand>
        <name>ATP</name>
        <dbReference type="ChEBI" id="CHEBI:30616"/>
    </ligand>
</feature>
<dbReference type="InterPro" id="IPR003846">
    <property type="entry name" value="SelO"/>
</dbReference>
<dbReference type="EC" id="2.7.7.108" evidence="8"/>
<dbReference type="EC" id="2.7.7.-" evidence="8"/>
<evidence type="ECO:0000313" key="9">
    <source>
        <dbReference type="EMBL" id="MCX8997982.1"/>
    </source>
</evidence>
<keyword evidence="2 8" id="KW-0808">Transferase</keyword>
<feature type="binding site" evidence="8">
    <location>
        <position position="258"/>
    </location>
    <ligand>
        <name>ATP</name>
        <dbReference type="ChEBI" id="CHEBI:30616"/>
    </ligand>
</feature>
<dbReference type="EMBL" id="JANFPI010000004">
    <property type="protein sequence ID" value="MCX8997982.1"/>
    <property type="molecule type" value="Genomic_DNA"/>
</dbReference>
<dbReference type="RefSeq" id="WP_306411773.1">
    <property type="nucleotide sequence ID" value="NZ_JANFPI010000004.1"/>
</dbReference>
<comment type="similarity">
    <text evidence="1 8">Belongs to the SELO family.</text>
</comment>
<dbReference type="NCBIfam" id="NF000658">
    <property type="entry name" value="PRK00029.1"/>
    <property type="match status" value="1"/>
</dbReference>
<keyword evidence="7 8" id="KW-0460">Magnesium</keyword>
<dbReference type="GO" id="GO:0070733">
    <property type="term" value="F:AMPylase activity"/>
    <property type="evidence" value="ECO:0007669"/>
    <property type="project" value="UniProtKB-EC"/>
</dbReference>
<dbReference type="GO" id="GO:0030145">
    <property type="term" value="F:manganese ion binding"/>
    <property type="evidence" value="ECO:0007669"/>
    <property type="project" value="UniProtKB-UniRule"/>
</dbReference>
<evidence type="ECO:0000313" key="10">
    <source>
        <dbReference type="Proteomes" id="UP001208771"/>
    </source>
</evidence>
<feature type="binding site" evidence="8">
    <location>
        <position position="84"/>
    </location>
    <ligand>
        <name>ATP</name>
        <dbReference type="ChEBI" id="CHEBI:30616"/>
    </ligand>
</feature>
<dbReference type="AlphaFoldDB" id="A0AAE3N3S6"/>
<evidence type="ECO:0000256" key="8">
    <source>
        <dbReference type="HAMAP-Rule" id="MF_00692"/>
    </source>
</evidence>
<reference evidence="9" key="1">
    <citation type="submission" date="2022-07" db="EMBL/GenBank/DDBJ databases">
        <title>Ectorhizobium quercum gen.nov., sp. nov.</title>
        <authorList>
            <person name="Ma T."/>
            <person name="Li Y."/>
        </authorList>
    </citation>
    <scope>NUCLEOTIDE SEQUENCE</scope>
    <source>
        <strain evidence="9">BDR2-2</strain>
    </source>
</reference>
<feature type="binding site" evidence="8">
    <location>
        <position position="87"/>
    </location>
    <ligand>
        <name>ATP</name>
        <dbReference type="ChEBI" id="CHEBI:30616"/>
    </ligand>
</feature>
<dbReference type="GO" id="GO:0005524">
    <property type="term" value="F:ATP binding"/>
    <property type="evidence" value="ECO:0007669"/>
    <property type="project" value="UniProtKB-UniRule"/>
</dbReference>
<comment type="catalytic activity">
    <reaction evidence="8">
        <text>L-tyrosyl-[protein] + ATP = O-(5'-adenylyl)-L-tyrosyl-[protein] + diphosphate</text>
        <dbReference type="Rhea" id="RHEA:54288"/>
        <dbReference type="Rhea" id="RHEA-COMP:10136"/>
        <dbReference type="Rhea" id="RHEA-COMP:13846"/>
        <dbReference type="ChEBI" id="CHEBI:30616"/>
        <dbReference type="ChEBI" id="CHEBI:33019"/>
        <dbReference type="ChEBI" id="CHEBI:46858"/>
        <dbReference type="ChEBI" id="CHEBI:83624"/>
        <dbReference type="EC" id="2.7.7.108"/>
    </reaction>
</comment>
<dbReference type="Proteomes" id="UP001208771">
    <property type="component" value="Unassembled WGS sequence"/>
</dbReference>
<proteinExistence type="inferred from homology"/>
<feature type="binding site" evidence="8">
    <location>
        <position position="177"/>
    </location>
    <ligand>
        <name>ATP</name>
        <dbReference type="ChEBI" id="CHEBI:30616"/>
    </ligand>
</feature>
<keyword evidence="10" id="KW-1185">Reference proteome</keyword>
<dbReference type="HAMAP" id="MF_00692">
    <property type="entry name" value="SelO"/>
    <property type="match status" value="1"/>
</dbReference>
<keyword evidence="5 8" id="KW-0547">Nucleotide-binding</keyword>
<evidence type="ECO:0000256" key="5">
    <source>
        <dbReference type="ARBA" id="ARBA00022741"/>
    </source>
</evidence>
<comment type="catalytic activity">
    <reaction evidence="8">
        <text>L-histidyl-[protein] + UTP = N(tele)-(5'-uridylyl)-L-histidyl-[protein] + diphosphate</text>
        <dbReference type="Rhea" id="RHEA:83891"/>
        <dbReference type="Rhea" id="RHEA-COMP:9745"/>
        <dbReference type="Rhea" id="RHEA-COMP:20239"/>
        <dbReference type="ChEBI" id="CHEBI:29979"/>
        <dbReference type="ChEBI" id="CHEBI:33019"/>
        <dbReference type="ChEBI" id="CHEBI:46398"/>
        <dbReference type="ChEBI" id="CHEBI:233474"/>
    </reaction>
</comment>
<comment type="caution">
    <text evidence="9">The sequence shown here is derived from an EMBL/GenBank/DDBJ whole genome shotgun (WGS) entry which is preliminary data.</text>
</comment>